<accession>A0A0P7ZBU1</accession>
<reference evidence="2 3" key="1">
    <citation type="submission" date="2015-09" db="EMBL/GenBank/DDBJ databases">
        <title>Identification and resolution of microdiversity through metagenomic sequencing of parallel consortia.</title>
        <authorList>
            <person name="Nelson W.C."/>
            <person name="Romine M.F."/>
            <person name="Lindemann S.R."/>
        </authorList>
    </citation>
    <scope>NUCLEOTIDE SEQUENCE [LARGE SCALE GENOMIC DNA]</scope>
    <source>
        <strain evidence="2">Ana</strain>
    </source>
</reference>
<comment type="caution">
    <text evidence="2">The sequence shown here is derived from an EMBL/GenBank/DDBJ whole genome shotgun (WGS) entry which is preliminary data.</text>
</comment>
<protein>
    <submittedName>
        <fullName evidence="2">Uncharacterized protein</fullName>
    </submittedName>
</protein>
<dbReference type="EMBL" id="LJZR01000068">
    <property type="protein sequence ID" value="KPQ32133.1"/>
    <property type="molecule type" value="Genomic_DNA"/>
</dbReference>
<evidence type="ECO:0000256" key="1">
    <source>
        <dbReference type="SAM" id="MobiDB-lite"/>
    </source>
</evidence>
<dbReference type="STRING" id="1666911.HLUCCA11_22305"/>
<dbReference type="Proteomes" id="UP000050465">
    <property type="component" value="Unassembled WGS sequence"/>
</dbReference>
<dbReference type="AlphaFoldDB" id="A0A0P7ZBU1"/>
<organism evidence="2 3">
    <name type="scientific">Phormidesmis priestleyi Ana</name>
    <dbReference type="NCBI Taxonomy" id="1666911"/>
    <lineage>
        <taxon>Bacteria</taxon>
        <taxon>Bacillati</taxon>
        <taxon>Cyanobacteriota</taxon>
        <taxon>Cyanophyceae</taxon>
        <taxon>Leptolyngbyales</taxon>
        <taxon>Leptolyngbyaceae</taxon>
        <taxon>Phormidesmis</taxon>
    </lineage>
</organism>
<proteinExistence type="predicted"/>
<gene>
    <name evidence="2" type="ORF">HLUCCA11_22305</name>
</gene>
<name>A0A0P7ZBU1_9CYAN</name>
<evidence type="ECO:0000313" key="2">
    <source>
        <dbReference type="EMBL" id="KPQ32133.1"/>
    </source>
</evidence>
<evidence type="ECO:0000313" key="3">
    <source>
        <dbReference type="Proteomes" id="UP000050465"/>
    </source>
</evidence>
<feature type="region of interest" description="Disordered" evidence="1">
    <location>
        <begin position="74"/>
        <end position="112"/>
    </location>
</feature>
<sequence length="112" mass="12257">MGHPTRMVVLRTANLEMLLQELWALRPDLRDKPTATVHCSTVALIRETKNTLAAISPNSSNAESVTSVHQVAEAFEPSPAEEGFEPSPAEEGFENSEAVPSKGPHPDNIWRL</sequence>